<feature type="binding site" evidence="5">
    <location>
        <position position="303"/>
    </location>
    <ligand>
        <name>Zn(2+)</name>
        <dbReference type="ChEBI" id="CHEBI:29105"/>
    </ligand>
</feature>
<dbReference type="PANTHER" id="PTHR46499">
    <property type="entry name" value="QUEUINE TRNA-RIBOSYLTRANSFERASE"/>
    <property type="match status" value="1"/>
</dbReference>
<dbReference type="InterPro" id="IPR002616">
    <property type="entry name" value="tRNA_ribo_trans-like"/>
</dbReference>
<protein>
    <recommendedName>
        <fullName evidence="5">Queuine tRNA-ribosyltransferase</fullName>
        <ecNumber evidence="5">2.4.2.29</ecNumber>
    </recommendedName>
    <alternativeName>
        <fullName evidence="5">Guanine insertion enzyme</fullName>
    </alternativeName>
    <alternativeName>
        <fullName evidence="5">tRNA-guanine transglycosylase</fullName>
    </alternativeName>
</protein>
<feature type="domain" description="tRNA-guanine(15) transglycosylase-like" evidence="7">
    <location>
        <begin position="12"/>
        <end position="362"/>
    </location>
</feature>
<accession>A0A934KGJ2</accession>
<dbReference type="InterPro" id="IPR050076">
    <property type="entry name" value="ArchSynthase1/Queuine_TRR"/>
</dbReference>
<dbReference type="GO" id="GO:0008616">
    <property type="term" value="P:tRNA queuosine(34) biosynthetic process"/>
    <property type="evidence" value="ECO:0007669"/>
    <property type="project" value="UniProtKB-UniRule"/>
</dbReference>
<dbReference type="EMBL" id="JAEKNN010000058">
    <property type="protein sequence ID" value="MBJ7610169.1"/>
    <property type="molecule type" value="Genomic_DNA"/>
</dbReference>
<dbReference type="PANTHER" id="PTHR46499:SF1">
    <property type="entry name" value="QUEUINE TRNA-RIBOSYLTRANSFERASE"/>
    <property type="match status" value="1"/>
</dbReference>
<dbReference type="GO" id="GO:0005829">
    <property type="term" value="C:cytosol"/>
    <property type="evidence" value="ECO:0007669"/>
    <property type="project" value="TreeGrafter"/>
</dbReference>
<dbReference type="HAMAP" id="MF_00168">
    <property type="entry name" value="Q_tRNA_Tgt"/>
    <property type="match status" value="1"/>
</dbReference>
<evidence type="ECO:0000256" key="5">
    <source>
        <dbReference type="HAMAP-Rule" id="MF_00168"/>
    </source>
</evidence>
<dbReference type="Pfam" id="PF01702">
    <property type="entry name" value="TGT"/>
    <property type="match status" value="1"/>
</dbReference>
<comment type="pathway">
    <text evidence="5">tRNA modification; tRNA-queuosine biosynthesis.</text>
</comment>
<evidence type="ECO:0000313" key="9">
    <source>
        <dbReference type="Proteomes" id="UP000614410"/>
    </source>
</evidence>
<comment type="function">
    <text evidence="5">Catalyzes the base-exchange of a guanine (G) residue with the queuine precursor 7-aminomethyl-7-deazaguanine (PreQ1) at position 34 (anticodon wobble position) in tRNAs with GU(N) anticodons (tRNA-Asp, -Asn, -His and -Tyr). Catalysis occurs through a double-displacement mechanism. The nucleophile active site attacks the C1' of nucleotide 34 to detach the guanine base from the RNA, forming a covalent enzyme-RNA intermediate. The proton acceptor active site deprotonates the incoming PreQ1, allowing a nucleophilic attack on the C1' of the ribose to form the product. After dissociation, two additional enzymatic reactions on the tRNA convert PreQ1 to queuine (Q), resulting in the hypermodified nucleoside queuosine (7-(((4,5-cis-dihydroxy-2-cyclopenten-1-yl)amino)methyl)-7-deazaguanosine).</text>
</comment>
<feature type="region of interest" description="Disordered" evidence="6">
    <location>
        <begin position="364"/>
        <end position="399"/>
    </location>
</feature>
<feature type="active site" description="Nucleophile" evidence="5">
    <location>
        <position position="263"/>
    </location>
</feature>
<feature type="active site" description="Proton acceptor" evidence="5">
    <location>
        <position position="90"/>
    </location>
</feature>
<comment type="similarity">
    <text evidence="5">Belongs to the queuine tRNA-ribosyltransferase family.</text>
</comment>
<gene>
    <name evidence="5 8" type="primary">tgt</name>
    <name evidence="8" type="ORF">JF887_12170</name>
</gene>
<feature type="binding site" evidence="5">
    <location>
        <begin position="90"/>
        <end position="94"/>
    </location>
    <ligand>
        <name>substrate</name>
    </ligand>
</feature>
<keyword evidence="2 5" id="KW-0808">Transferase</keyword>
<evidence type="ECO:0000256" key="4">
    <source>
        <dbReference type="ARBA" id="ARBA00022785"/>
    </source>
</evidence>
<evidence type="ECO:0000256" key="6">
    <source>
        <dbReference type="SAM" id="MobiDB-lite"/>
    </source>
</evidence>
<keyword evidence="5" id="KW-0479">Metal-binding</keyword>
<comment type="catalytic activity">
    <reaction evidence="5">
        <text>7-aminomethyl-7-carbaguanine + guanosine(34) in tRNA = 7-aminomethyl-7-carbaguanosine(34) in tRNA + guanine</text>
        <dbReference type="Rhea" id="RHEA:24104"/>
        <dbReference type="Rhea" id="RHEA-COMP:10341"/>
        <dbReference type="Rhea" id="RHEA-COMP:10342"/>
        <dbReference type="ChEBI" id="CHEBI:16235"/>
        <dbReference type="ChEBI" id="CHEBI:58703"/>
        <dbReference type="ChEBI" id="CHEBI:74269"/>
        <dbReference type="ChEBI" id="CHEBI:82833"/>
        <dbReference type="EC" id="2.4.2.29"/>
    </reaction>
</comment>
<name>A0A934KGJ2_9BACT</name>
<comment type="caution">
    <text evidence="5">Lacks conserved residue(s) required for the propagation of feature annotation.</text>
</comment>
<evidence type="ECO:0000256" key="1">
    <source>
        <dbReference type="ARBA" id="ARBA00022676"/>
    </source>
</evidence>
<evidence type="ECO:0000259" key="7">
    <source>
        <dbReference type="Pfam" id="PF01702"/>
    </source>
</evidence>
<dbReference type="Gene3D" id="3.20.20.105">
    <property type="entry name" value="Queuine tRNA-ribosyltransferase-like"/>
    <property type="match status" value="1"/>
</dbReference>
<feature type="binding site" evidence="5">
    <location>
        <position position="301"/>
    </location>
    <ligand>
        <name>Zn(2+)</name>
        <dbReference type="ChEBI" id="CHEBI:29105"/>
    </ligand>
</feature>
<dbReference type="AlphaFoldDB" id="A0A934KGJ2"/>
<dbReference type="Proteomes" id="UP000614410">
    <property type="component" value="Unassembled WGS sequence"/>
</dbReference>
<comment type="subunit">
    <text evidence="5">Homodimer. Within each dimer, one monomer is responsible for RNA recognition and catalysis, while the other monomer binds to the replacement base PreQ1.</text>
</comment>
<dbReference type="InterPro" id="IPR036511">
    <property type="entry name" value="TGT-like_sf"/>
</dbReference>
<dbReference type="GO" id="GO:0008479">
    <property type="term" value="F:tRNA-guanosine(34) queuine transglycosylase activity"/>
    <property type="evidence" value="ECO:0007669"/>
    <property type="project" value="UniProtKB-UniRule"/>
</dbReference>
<dbReference type="EC" id="2.4.2.29" evidence="5"/>
<dbReference type="InterPro" id="IPR004803">
    <property type="entry name" value="TGT"/>
</dbReference>
<dbReference type="NCBIfam" id="TIGR00449">
    <property type="entry name" value="tgt_general"/>
    <property type="match status" value="1"/>
</dbReference>
<keyword evidence="1 5" id="KW-0328">Glycosyltransferase</keyword>
<evidence type="ECO:0000256" key="2">
    <source>
        <dbReference type="ARBA" id="ARBA00022679"/>
    </source>
</evidence>
<keyword evidence="3 5" id="KW-0819">tRNA processing</keyword>
<feature type="binding site" evidence="5">
    <location>
        <position position="332"/>
    </location>
    <ligand>
        <name>Zn(2+)</name>
        <dbReference type="ChEBI" id="CHEBI:29105"/>
    </ligand>
</feature>
<keyword evidence="5" id="KW-0862">Zinc</keyword>
<proteinExistence type="inferred from homology"/>
<evidence type="ECO:0000313" key="8">
    <source>
        <dbReference type="EMBL" id="MBJ7610169.1"/>
    </source>
</evidence>
<dbReference type="GO" id="GO:0046872">
    <property type="term" value="F:metal ion binding"/>
    <property type="evidence" value="ECO:0007669"/>
    <property type="project" value="UniProtKB-KW"/>
</dbReference>
<feature type="binding site" evidence="5">
    <location>
        <position position="186"/>
    </location>
    <ligand>
        <name>substrate</name>
    </ligand>
</feature>
<dbReference type="NCBIfam" id="TIGR00430">
    <property type="entry name" value="Q_tRNA_tgt"/>
    <property type="match status" value="1"/>
</dbReference>
<feature type="binding site" evidence="5">
    <location>
        <position position="306"/>
    </location>
    <ligand>
        <name>Zn(2+)</name>
        <dbReference type="ChEBI" id="CHEBI:29105"/>
    </ligand>
</feature>
<comment type="cofactor">
    <cofactor evidence="5">
        <name>Zn(2+)</name>
        <dbReference type="ChEBI" id="CHEBI:29105"/>
    </cofactor>
    <text evidence="5">Binds 1 zinc ion per subunit.</text>
</comment>
<dbReference type="SUPFAM" id="SSF51713">
    <property type="entry name" value="tRNA-guanine transglycosylase"/>
    <property type="match status" value="1"/>
</dbReference>
<reference evidence="8 9" key="1">
    <citation type="submission" date="2020-10" db="EMBL/GenBank/DDBJ databases">
        <title>Ca. Dormibacterota MAGs.</title>
        <authorList>
            <person name="Montgomery K."/>
        </authorList>
    </citation>
    <scope>NUCLEOTIDE SEQUENCE [LARGE SCALE GENOMIC DNA]</scope>
    <source>
        <strain evidence="8">Mitchell_Peninsula_5</strain>
    </source>
</reference>
<feature type="binding site" evidence="5">
    <location>
        <position position="144"/>
    </location>
    <ligand>
        <name>substrate</name>
    </ligand>
</feature>
<feature type="binding site" evidence="5">
    <location>
        <position position="213"/>
    </location>
    <ligand>
        <name>substrate</name>
    </ligand>
</feature>
<feature type="region of interest" description="RNA binding; important for wobble base 34 recognition" evidence="5">
    <location>
        <begin position="268"/>
        <end position="272"/>
    </location>
</feature>
<sequence>MTALTVEARDGAARTGTLSTAHGMVRTPAFMPVGTHATVKSLDPDEVRACGADILLCNAYHLALRPGVDLIERAGGLHSFMGWDGPILTDSGGFQLVSLRRVATVDEDGATFVSPYDGNRLRVTPEEAVSIQARLDSDIVMCLDQPVAWGSDSAAVAAASRRTHRWAERSAMVHPGDGRLLFGICQGGFEAEARVASARAIAALDFDGVAVGGLSVGEPLATMEAMTAASVAQLPPDRPRYFMGLGTDSELLAMVGLGIDMFDCVAPTRLARSGAAMTPDGRLSLRRAAYRDDLRPLVEGCRCPACARFSRAYLRHLFVAGEILAHRLLSLHNVTHVSALMAAARAAIRAGRLGTLRAEAEARLRNRPDGGDAVDDELAPPRAQRVGASRIPGTLGSRG</sequence>
<organism evidence="8 9">
    <name type="scientific">Candidatus Amunia macphersoniae</name>
    <dbReference type="NCBI Taxonomy" id="3127014"/>
    <lineage>
        <taxon>Bacteria</taxon>
        <taxon>Bacillati</taxon>
        <taxon>Candidatus Dormiibacterota</taxon>
        <taxon>Candidatus Dormibacteria</taxon>
        <taxon>Candidatus Aeolococcales</taxon>
        <taxon>Candidatus Aeolococcaceae</taxon>
        <taxon>Candidatus Amunia</taxon>
    </lineage>
</organism>
<keyword evidence="4 5" id="KW-0671">Queuosine biosynthesis</keyword>
<evidence type="ECO:0000256" key="3">
    <source>
        <dbReference type="ARBA" id="ARBA00022694"/>
    </source>
</evidence>
<comment type="caution">
    <text evidence="8">The sequence shown here is derived from an EMBL/GenBank/DDBJ whole genome shotgun (WGS) entry which is preliminary data.</text>
</comment>